<dbReference type="AlphaFoldDB" id="S1NB89"/>
<dbReference type="eggNOG" id="COG2207">
    <property type="taxonomic scope" value="Bacteria"/>
</dbReference>
<evidence type="ECO:0000256" key="1">
    <source>
        <dbReference type="ARBA" id="ARBA00023015"/>
    </source>
</evidence>
<evidence type="ECO:0000256" key="2">
    <source>
        <dbReference type="ARBA" id="ARBA00023125"/>
    </source>
</evidence>
<dbReference type="STRING" id="44009.RV01_GL001844"/>
<dbReference type="InterPro" id="IPR014710">
    <property type="entry name" value="RmlC-like_jellyroll"/>
</dbReference>
<dbReference type="SMART" id="SM00342">
    <property type="entry name" value="HTH_ARAC"/>
    <property type="match status" value="1"/>
</dbReference>
<comment type="caution">
    <text evidence="5">The sequence shown here is derived from an EMBL/GenBank/DDBJ whole genome shotgun (WGS) entry which is preliminary data.</text>
</comment>
<dbReference type="InterPro" id="IPR013096">
    <property type="entry name" value="Cupin_2"/>
</dbReference>
<dbReference type="InterPro" id="IPR009057">
    <property type="entry name" value="Homeodomain-like_sf"/>
</dbReference>
<dbReference type="PANTHER" id="PTHR43280">
    <property type="entry name" value="ARAC-FAMILY TRANSCRIPTIONAL REGULATOR"/>
    <property type="match status" value="1"/>
</dbReference>
<evidence type="ECO:0000313" key="5">
    <source>
        <dbReference type="EMBL" id="EOT39260.1"/>
    </source>
</evidence>
<dbReference type="OrthoDB" id="9816335at2"/>
<dbReference type="GO" id="GO:0043565">
    <property type="term" value="F:sequence-specific DNA binding"/>
    <property type="evidence" value="ECO:0007669"/>
    <property type="project" value="InterPro"/>
</dbReference>
<dbReference type="Gene3D" id="1.10.10.60">
    <property type="entry name" value="Homeodomain-like"/>
    <property type="match status" value="2"/>
</dbReference>
<evidence type="ECO:0000259" key="4">
    <source>
        <dbReference type="PROSITE" id="PS01124"/>
    </source>
</evidence>
<name>S1NB89_9ENTE</name>
<dbReference type="EMBL" id="AHYR01000011">
    <property type="protein sequence ID" value="EOT39260.1"/>
    <property type="molecule type" value="Genomic_DNA"/>
</dbReference>
<dbReference type="RefSeq" id="WP_016173382.1">
    <property type="nucleotide sequence ID" value="NZ_ASWK01000001.1"/>
</dbReference>
<dbReference type="Pfam" id="PF12833">
    <property type="entry name" value="HTH_18"/>
    <property type="match status" value="1"/>
</dbReference>
<keyword evidence="2" id="KW-0238">DNA-binding</keyword>
<organism evidence="5 6">
    <name type="scientific">Enterococcus dispar ATCC 51266</name>
    <dbReference type="NCBI Taxonomy" id="1139219"/>
    <lineage>
        <taxon>Bacteria</taxon>
        <taxon>Bacillati</taxon>
        <taxon>Bacillota</taxon>
        <taxon>Bacilli</taxon>
        <taxon>Lactobacillales</taxon>
        <taxon>Enterococcaceae</taxon>
        <taxon>Enterococcus</taxon>
    </lineage>
</organism>
<dbReference type="HOGENOM" id="CLU_000445_88_3_9"/>
<dbReference type="CDD" id="cd02208">
    <property type="entry name" value="cupin_RmlC-like"/>
    <property type="match status" value="1"/>
</dbReference>
<dbReference type="InterPro" id="IPR020449">
    <property type="entry name" value="Tscrpt_reg_AraC-type_HTH"/>
</dbReference>
<dbReference type="Pfam" id="PF07883">
    <property type="entry name" value="Cupin_2"/>
    <property type="match status" value="1"/>
</dbReference>
<protein>
    <recommendedName>
        <fullName evidence="4">HTH araC/xylS-type domain-containing protein</fullName>
    </recommendedName>
</protein>
<accession>S1NB89</accession>
<sequence>MKAVYENSRDQSNILCWEKKNDAYFAHYHQTLEFVYVTAGILDIAIDGKKYSISSDTLICIPSFSIHNFSTPEFSRAYFLVIPIEKISSIKKYFVNKKFKSIIIQKEKLLKDIKPLFIAMSKQYKKYDESQSNQTQIIMHGYAYAFLGLLLKNLPIEEITQSKNIKLTYQIISYFQRNYMNPYTLQQLSKIFGYSPSQFSRIFNKNFGCSINEYISQLRCSHATLLLADNLTISEIAMKVGFSSERTFYRAFKKYYHISPKQYSIQNRSISCEVE</sequence>
<dbReference type="SUPFAM" id="SSF51182">
    <property type="entry name" value="RmlC-like cupins"/>
    <property type="match status" value="1"/>
</dbReference>
<feature type="domain" description="HTH araC/xylS-type" evidence="4">
    <location>
        <begin position="169"/>
        <end position="266"/>
    </location>
</feature>
<gene>
    <name evidence="5" type="ORF">OMK_02256</name>
</gene>
<dbReference type="PROSITE" id="PS01124">
    <property type="entry name" value="HTH_ARAC_FAMILY_2"/>
    <property type="match status" value="1"/>
</dbReference>
<dbReference type="PANTHER" id="PTHR43280:SF2">
    <property type="entry name" value="HTH-TYPE TRANSCRIPTIONAL REGULATOR EXSA"/>
    <property type="match status" value="1"/>
</dbReference>
<keyword evidence="6" id="KW-1185">Reference proteome</keyword>
<dbReference type="InterPro" id="IPR018060">
    <property type="entry name" value="HTH_AraC"/>
</dbReference>
<dbReference type="PATRIC" id="fig|1139219.3.peg.2200"/>
<evidence type="ECO:0000256" key="3">
    <source>
        <dbReference type="ARBA" id="ARBA00023163"/>
    </source>
</evidence>
<dbReference type="InterPro" id="IPR011051">
    <property type="entry name" value="RmlC_Cupin_sf"/>
</dbReference>
<keyword evidence="1" id="KW-0805">Transcription regulation</keyword>
<keyword evidence="3" id="KW-0804">Transcription</keyword>
<dbReference type="Gene3D" id="2.60.120.10">
    <property type="entry name" value="Jelly Rolls"/>
    <property type="match status" value="1"/>
</dbReference>
<reference evidence="5 6" key="1">
    <citation type="submission" date="2013-03" db="EMBL/GenBank/DDBJ databases">
        <title>The Genome Sequence of Enterococcus dispar ATCC_51266 (Illumina only assembly).</title>
        <authorList>
            <consortium name="The Broad Institute Genomics Platform"/>
            <consortium name="The Broad Institute Genome Sequencing Center for Infectious Disease"/>
            <person name="Earl A."/>
            <person name="Russ C."/>
            <person name="Gilmore M."/>
            <person name="Surin D."/>
            <person name="Walker B."/>
            <person name="Young S."/>
            <person name="Zeng Q."/>
            <person name="Gargeya S."/>
            <person name="Fitzgerald M."/>
            <person name="Haas B."/>
            <person name="Abouelleil A."/>
            <person name="Allen A.W."/>
            <person name="Alvarado L."/>
            <person name="Arachchi H.M."/>
            <person name="Berlin A.M."/>
            <person name="Chapman S.B."/>
            <person name="Gainer-Dewar J."/>
            <person name="Goldberg J."/>
            <person name="Griggs A."/>
            <person name="Gujja S."/>
            <person name="Hansen M."/>
            <person name="Howarth C."/>
            <person name="Imamovic A."/>
            <person name="Ireland A."/>
            <person name="Larimer J."/>
            <person name="McCowan C."/>
            <person name="Murphy C."/>
            <person name="Pearson M."/>
            <person name="Poon T.W."/>
            <person name="Priest M."/>
            <person name="Roberts A."/>
            <person name="Saif S."/>
            <person name="Shea T."/>
            <person name="Sisk P."/>
            <person name="Sykes S."/>
            <person name="Wortman J."/>
            <person name="Nusbaum C."/>
            <person name="Birren B."/>
        </authorList>
    </citation>
    <scope>NUCLEOTIDE SEQUENCE [LARGE SCALE GENOMIC DNA]</scope>
    <source>
        <strain evidence="5 6">ATCC 51266</strain>
    </source>
</reference>
<evidence type="ECO:0000313" key="6">
    <source>
        <dbReference type="Proteomes" id="UP000014127"/>
    </source>
</evidence>
<proteinExistence type="predicted"/>
<dbReference type="SUPFAM" id="SSF46689">
    <property type="entry name" value="Homeodomain-like"/>
    <property type="match status" value="2"/>
</dbReference>
<dbReference type="Proteomes" id="UP000014127">
    <property type="component" value="Unassembled WGS sequence"/>
</dbReference>
<dbReference type="PRINTS" id="PR00032">
    <property type="entry name" value="HTHARAC"/>
</dbReference>
<dbReference type="GO" id="GO:0003700">
    <property type="term" value="F:DNA-binding transcription factor activity"/>
    <property type="evidence" value="ECO:0007669"/>
    <property type="project" value="InterPro"/>
</dbReference>